<dbReference type="EMBL" id="AOPZ01000319">
    <property type="protein sequence ID" value="EPH41284.1"/>
    <property type="molecule type" value="Genomic_DNA"/>
</dbReference>
<dbReference type="AlphaFoldDB" id="S3ZF63"/>
<dbReference type="GO" id="GO:0005524">
    <property type="term" value="F:ATP binding"/>
    <property type="evidence" value="ECO:0007669"/>
    <property type="project" value="UniProtKB-KW"/>
</dbReference>
<reference evidence="1 2" key="1">
    <citation type="submission" date="2013-02" db="EMBL/GenBank/DDBJ databases">
        <title>Draft Genome Sequence of Streptomyces aurantiacus, Which Produces Setomimycin.</title>
        <authorList>
            <person name="Gruening B.A."/>
            <person name="Praeg A."/>
            <person name="Erxleben A."/>
            <person name="Guenther S."/>
            <person name="Mueller M."/>
        </authorList>
    </citation>
    <scope>NUCLEOTIDE SEQUENCE [LARGE SCALE GENOMIC DNA]</scope>
    <source>
        <strain evidence="1 2">JA 4570</strain>
    </source>
</reference>
<keyword evidence="1" id="KW-0067">ATP-binding</keyword>
<name>S3ZF63_9ACTN</name>
<organism evidence="1 2">
    <name type="scientific">Streptomyces aurantiacus JA 4570</name>
    <dbReference type="NCBI Taxonomy" id="1286094"/>
    <lineage>
        <taxon>Bacteria</taxon>
        <taxon>Bacillati</taxon>
        <taxon>Actinomycetota</taxon>
        <taxon>Actinomycetes</taxon>
        <taxon>Kitasatosporales</taxon>
        <taxon>Streptomycetaceae</taxon>
        <taxon>Streptomyces</taxon>
        <taxon>Streptomyces aurantiacus group</taxon>
    </lineage>
</organism>
<accession>S3ZF63</accession>
<evidence type="ECO:0000313" key="1">
    <source>
        <dbReference type="EMBL" id="EPH41284.1"/>
    </source>
</evidence>
<keyword evidence="1" id="KW-0547">Nucleotide-binding</keyword>
<protein>
    <submittedName>
        <fullName evidence="1">Putative L-arabinose transport ATP-binding protein AraG</fullName>
    </submittedName>
</protein>
<comment type="caution">
    <text evidence="1">The sequence shown here is derived from an EMBL/GenBank/DDBJ whole genome shotgun (WGS) entry which is preliminary data.</text>
</comment>
<proteinExistence type="predicted"/>
<keyword evidence="2" id="KW-1185">Reference proteome</keyword>
<dbReference type="Proteomes" id="UP000014629">
    <property type="component" value="Unassembled WGS sequence"/>
</dbReference>
<sequence>MCDRIYTMAEGRLTGEVTRAEATQEVLMRHMTAHRS</sequence>
<evidence type="ECO:0000313" key="2">
    <source>
        <dbReference type="Proteomes" id="UP000014629"/>
    </source>
</evidence>
<gene>
    <name evidence="1" type="ORF">STRAU_5656</name>
</gene>